<dbReference type="AlphaFoldDB" id="A0A931FER8"/>
<comment type="caution">
    <text evidence="1">The sequence shown here is derived from an EMBL/GenBank/DDBJ whole genome shotgun (WGS) entry which is preliminary data.</text>
</comment>
<protein>
    <submittedName>
        <fullName evidence="1">Uncharacterized protein</fullName>
    </submittedName>
</protein>
<dbReference type="Proteomes" id="UP000657385">
    <property type="component" value="Unassembled WGS sequence"/>
</dbReference>
<reference evidence="1" key="1">
    <citation type="submission" date="2020-11" db="EMBL/GenBank/DDBJ databases">
        <title>Isolation and identification of active actinomycetes.</title>
        <authorList>
            <person name="Yu B."/>
        </authorList>
    </citation>
    <scope>NUCLEOTIDE SEQUENCE</scope>
    <source>
        <strain evidence="1">NEAU-YB345</strain>
    </source>
</reference>
<name>A0A931FER8_9ACTN</name>
<evidence type="ECO:0000313" key="1">
    <source>
        <dbReference type="EMBL" id="MBF9067744.1"/>
    </source>
</evidence>
<keyword evidence="2" id="KW-1185">Reference proteome</keyword>
<dbReference type="EMBL" id="JADPRT010000002">
    <property type="protein sequence ID" value="MBF9067744.1"/>
    <property type="molecule type" value="Genomic_DNA"/>
</dbReference>
<gene>
    <name evidence="1" type="ORF">I2501_06785</name>
</gene>
<sequence length="93" mass="10367">MRVLMTMEFDNDKASRVIQDKRLGELMQTVLKPLNPEAVYFATVHGHRGGIVVFDLQEPAQMPSVAEPLFQELGAEISIQPAMTIDDVTRALV</sequence>
<evidence type="ECO:0000313" key="2">
    <source>
        <dbReference type="Proteomes" id="UP000657385"/>
    </source>
</evidence>
<proteinExistence type="predicted"/>
<organism evidence="1 2">
    <name type="scientific">Streptacidiphilus fuscans</name>
    <dbReference type="NCBI Taxonomy" id="2789292"/>
    <lineage>
        <taxon>Bacteria</taxon>
        <taxon>Bacillati</taxon>
        <taxon>Actinomycetota</taxon>
        <taxon>Actinomycetes</taxon>
        <taxon>Kitasatosporales</taxon>
        <taxon>Streptomycetaceae</taxon>
        <taxon>Streptacidiphilus</taxon>
    </lineage>
</organism>
<accession>A0A931FER8</accession>